<accession>A0A7D5K9D2</accession>
<feature type="transmembrane region" description="Helical" evidence="1">
    <location>
        <begin position="46"/>
        <end position="66"/>
    </location>
</feature>
<feature type="transmembrane region" description="Helical" evidence="1">
    <location>
        <begin position="21"/>
        <end position="40"/>
    </location>
</feature>
<protein>
    <submittedName>
        <fullName evidence="2">Uncharacterized protein</fullName>
    </submittedName>
</protein>
<keyword evidence="1" id="KW-1133">Transmembrane helix</keyword>
<dbReference type="KEGG" id="halg:HUG10_16285"/>
<keyword evidence="1" id="KW-0472">Membrane</keyword>
<dbReference type="RefSeq" id="WP_179170573.1">
    <property type="nucleotide sequence ID" value="NZ_CP058529.1"/>
</dbReference>
<organism evidence="2 3">
    <name type="scientific">Halorarum halophilum</name>
    <dbReference type="NCBI Taxonomy" id="2743090"/>
    <lineage>
        <taxon>Archaea</taxon>
        <taxon>Methanobacteriati</taxon>
        <taxon>Methanobacteriota</taxon>
        <taxon>Stenosarchaea group</taxon>
        <taxon>Halobacteria</taxon>
        <taxon>Halobacteriales</taxon>
        <taxon>Haloferacaceae</taxon>
        <taxon>Halorarum</taxon>
    </lineage>
</organism>
<keyword evidence="3" id="KW-1185">Reference proteome</keyword>
<sequence>MNVRDLPVVELVFESGAKDRVFDGLLLVGPLVIVAIAVLGRSAITIGIAAAYLGAFVLHVLQNALLGRP</sequence>
<evidence type="ECO:0000256" key="1">
    <source>
        <dbReference type="SAM" id="Phobius"/>
    </source>
</evidence>
<keyword evidence="1" id="KW-0812">Transmembrane</keyword>
<dbReference type="OrthoDB" id="177559at2157"/>
<evidence type="ECO:0000313" key="3">
    <source>
        <dbReference type="Proteomes" id="UP000509750"/>
    </source>
</evidence>
<dbReference type="AlphaFoldDB" id="A0A7D5K9D2"/>
<gene>
    <name evidence="2" type="ORF">HUG10_16285</name>
</gene>
<dbReference type="Proteomes" id="UP000509750">
    <property type="component" value="Chromosome"/>
</dbReference>
<dbReference type="GeneID" id="56030424"/>
<dbReference type="EMBL" id="CP058529">
    <property type="protein sequence ID" value="QLG28999.1"/>
    <property type="molecule type" value="Genomic_DNA"/>
</dbReference>
<reference evidence="2 3" key="1">
    <citation type="submission" date="2020-07" db="EMBL/GenBank/DDBJ databases">
        <title>Gai3-2, isolated from salt lake.</title>
        <authorList>
            <person name="Cui H."/>
            <person name="Shi X."/>
        </authorList>
    </citation>
    <scope>NUCLEOTIDE SEQUENCE [LARGE SCALE GENOMIC DNA]</scope>
    <source>
        <strain evidence="2 3">Gai3-2</strain>
    </source>
</reference>
<proteinExistence type="predicted"/>
<name>A0A7D5K9D2_9EURY</name>
<evidence type="ECO:0000313" key="2">
    <source>
        <dbReference type="EMBL" id="QLG28999.1"/>
    </source>
</evidence>